<keyword evidence="10" id="KW-1185">Reference proteome</keyword>
<comment type="similarity">
    <text evidence="6">Belongs to the peptidase M48 family.</text>
</comment>
<keyword evidence="7" id="KW-0472">Membrane</keyword>
<evidence type="ECO:0000256" key="3">
    <source>
        <dbReference type="ARBA" id="ARBA00022801"/>
    </source>
</evidence>
<keyword evidence="1 6" id="KW-0645">Protease</keyword>
<comment type="caution">
    <text evidence="9">The sequence shown here is derived from an EMBL/GenBank/DDBJ whole genome shotgun (WGS) entry which is preliminary data.</text>
</comment>
<keyword evidence="5 6" id="KW-0482">Metalloprotease</keyword>
<dbReference type="Pfam" id="PF01435">
    <property type="entry name" value="Peptidase_M48"/>
    <property type="match status" value="1"/>
</dbReference>
<dbReference type="EMBL" id="JBFRYB010000001">
    <property type="protein sequence ID" value="MEX1665496.1"/>
    <property type="molecule type" value="Genomic_DNA"/>
</dbReference>
<dbReference type="Proteomes" id="UP001557484">
    <property type="component" value="Unassembled WGS sequence"/>
</dbReference>
<proteinExistence type="inferred from homology"/>
<keyword evidence="3 6" id="KW-0378">Hydrolase</keyword>
<evidence type="ECO:0000259" key="8">
    <source>
        <dbReference type="Pfam" id="PF01435"/>
    </source>
</evidence>
<dbReference type="PANTHER" id="PTHR22726">
    <property type="entry name" value="METALLOENDOPEPTIDASE OMA1"/>
    <property type="match status" value="1"/>
</dbReference>
<dbReference type="CDD" id="cd07332">
    <property type="entry name" value="M48C_Oma1_like"/>
    <property type="match status" value="1"/>
</dbReference>
<sequence length="307" mass="33716">MSFAKQNPKIPEGINTSADNPLKEFFILLLGVFIILGTTVTLLLVFAHSLAPYIPFRYEQQLMSKYGQWTRSEPEHSAAFQDAEAAIQELGQNLALQSRLPAGISTQFQLLDQPDLPNAFATLGGQIFVTTGLLREVSSENALAMVLAHEIAHIKYRHPAQSLSGGLLVQLFLSIVTGGQNASALQSTAQQTGILTMLGFSRKMEVAADTAAMNTLENYYGHLAGTEEFFAKILGQYQQARWQALFTSHPDLSQRIDYIQARAQSLTLVNGAKPETKALDPRLKNIQEMLANNGSQDQDSSEYQGIN</sequence>
<evidence type="ECO:0000256" key="6">
    <source>
        <dbReference type="RuleBase" id="RU003983"/>
    </source>
</evidence>
<dbReference type="InterPro" id="IPR051156">
    <property type="entry name" value="Mito/Outer_Membr_Metalloprot"/>
</dbReference>
<keyword evidence="7" id="KW-1133">Transmembrane helix</keyword>
<dbReference type="PANTHER" id="PTHR22726:SF1">
    <property type="entry name" value="METALLOENDOPEPTIDASE OMA1, MITOCHONDRIAL"/>
    <property type="match status" value="1"/>
</dbReference>
<dbReference type="RefSeq" id="WP_368375599.1">
    <property type="nucleotide sequence ID" value="NZ_JBFRYB010000001.1"/>
</dbReference>
<organism evidence="9 10">
    <name type="scientific">Zhongshania arctica</name>
    <dbReference type="NCBI Taxonomy" id="3238302"/>
    <lineage>
        <taxon>Bacteria</taxon>
        <taxon>Pseudomonadati</taxon>
        <taxon>Pseudomonadota</taxon>
        <taxon>Gammaproteobacteria</taxon>
        <taxon>Cellvibrionales</taxon>
        <taxon>Spongiibacteraceae</taxon>
        <taxon>Zhongshania</taxon>
    </lineage>
</organism>
<dbReference type="InterPro" id="IPR001915">
    <property type="entry name" value="Peptidase_M48"/>
</dbReference>
<keyword evidence="7" id="KW-0812">Transmembrane</keyword>
<feature type="transmembrane region" description="Helical" evidence="7">
    <location>
        <begin position="25"/>
        <end position="47"/>
    </location>
</feature>
<evidence type="ECO:0000256" key="2">
    <source>
        <dbReference type="ARBA" id="ARBA00022723"/>
    </source>
</evidence>
<evidence type="ECO:0000313" key="10">
    <source>
        <dbReference type="Proteomes" id="UP001557484"/>
    </source>
</evidence>
<feature type="domain" description="Peptidase M48" evidence="8">
    <location>
        <begin position="84"/>
        <end position="262"/>
    </location>
</feature>
<gene>
    <name evidence="9" type="ORF">AB4875_08335</name>
</gene>
<reference evidence="9 10" key="1">
    <citation type="journal article" date="2011" name="Int. J. Syst. Evol. Microbiol.">
        <title>Zhongshania antarctica gen. nov., sp. nov. and Zhongshania guokunii sp. nov., gammaproteobacteria respectively isolated from coastal attached (fast) ice and surface seawater of the Antarctic.</title>
        <authorList>
            <person name="Li H.J."/>
            <person name="Zhang X.Y."/>
            <person name="Chen C.X."/>
            <person name="Zhang Y.J."/>
            <person name="Gao Z.M."/>
            <person name="Yu Y."/>
            <person name="Chen X.L."/>
            <person name="Chen B."/>
            <person name="Zhang Y.Z."/>
        </authorList>
    </citation>
    <scope>NUCLEOTIDE SEQUENCE [LARGE SCALE GENOMIC DNA]</scope>
    <source>
        <strain evidence="9 10">R06B22</strain>
    </source>
</reference>
<keyword evidence="2" id="KW-0479">Metal-binding</keyword>
<evidence type="ECO:0000256" key="1">
    <source>
        <dbReference type="ARBA" id="ARBA00022670"/>
    </source>
</evidence>
<keyword evidence="4 6" id="KW-0862">Zinc</keyword>
<name>A0ABV3TV58_9GAMM</name>
<accession>A0ABV3TV58</accession>
<comment type="cofactor">
    <cofactor evidence="6">
        <name>Zn(2+)</name>
        <dbReference type="ChEBI" id="CHEBI:29105"/>
    </cofactor>
    <text evidence="6">Binds 1 zinc ion per subunit.</text>
</comment>
<evidence type="ECO:0000256" key="5">
    <source>
        <dbReference type="ARBA" id="ARBA00023049"/>
    </source>
</evidence>
<evidence type="ECO:0000256" key="7">
    <source>
        <dbReference type="SAM" id="Phobius"/>
    </source>
</evidence>
<dbReference type="Gene3D" id="3.30.2010.10">
    <property type="entry name" value="Metalloproteases ('zincins'), catalytic domain"/>
    <property type="match status" value="1"/>
</dbReference>
<evidence type="ECO:0000256" key="4">
    <source>
        <dbReference type="ARBA" id="ARBA00022833"/>
    </source>
</evidence>
<protein>
    <submittedName>
        <fullName evidence="9">M48 family metallopeptidase</fullName>
    </submittedName>
</protein>
<evidence type="ECO:0000313" key="9">
    <source>
        <dbReference type="EMBL" id="MEX1665496.1"/>
    </source>
</evidence>